<accession>S8CII2</accession>
<organism evidence="1 2">
    <name type="scientific">Genlisea aurea</name>
    <dbReference type="NCBI Taxonomy" id="192259"/>
    <lineage>
        <taxon>Eukaryota</taxon>
        <taxon>Viridiplantae</taxon>
        <taxon>Streptophyta</taxon>
        <taxon>Embryophyta</taxon>
        <taxon>Tracheophyta</taxon>
        <taxon>Spermatophyta</taxon>
        <taxon>Magnoliopsida</taxon>
        <taxon>eudicotyledons</taxon>
        <taxon>Gunneridae</taxon>
        <taxon>Pentapetalae</taxon>
        <taxon>asterids</taxon>
        <taxon>lamiids</taxon>
        <taxon>Lamiales</taxon>
        <taxon>Lentibulariaceae</taxon>
        <taxon>Genlisea</taxon>
    </lineage>
</organism>
<dbReference type="EMBL" id="AUSU01003632">
    <property type="protein sequence ID" value="EPS66535.1"/>
    <property type="molecule type" value="Genomic_DNA"/>
</dbReference>
<evidence type="ECO:0000313" key="2">
    <source>
        <dbReference type="Proteomes" id="UP000015453"/>
    </source>
</evidence>
<sequence length="466" mass="53386">REVQNATKKRSRRHLSETDEFVSSNTENILMDPVALSTAYRKMKSLCLNIRNEISTDIEIHKQDVLPSFIDLPNLSSSIYSTELFSRLRAFLISCPPPGPTPPVVELVIATADFQRDLASWSIGHIKGGVDAKELFHVYITLWIQDRRLALLELCKVDKVTLCIGITSQLSATTFIDEIYSRIRETLVEYDVIISRWPEYTFALEKAIADVEKAVVESLERQYSEVLTPLKENTTPMKFGLRYVQKFAKGNAAPYVVSKELGVLLNSMKRMLDTLRPQIESQFKSWGSCMPERGNIAPGECLSEVTVMIRSKFRAYVQAVIDKLVENTKLHNATKLKKIIQESKENVLESDICRRMQPLKEFLSATIDQLHSTLETQVFVIVSRGFWDRMGQDVLKFLEDRKENRSWYKGSRVAVTVLDDTFASQMQKLVGNALQEKDFEPPRCILEVRSMLCKDVIVNRKDGYYY</sequence>
<feature type="non-terminal residue" evidence="1">
    <location>
        <position position="1"/>
    </location>
</feature>
<proteinExistence type="predicted"/>
<name>S8CII2_9LAMI</name>
<dbReference type="AlphaFoldDB" id="S8CII2"/>
<dbReference type="PANTHER" id="PTHR31110">
    <property type="entry name" value="PESTICIDAL CRYSTAL CRY8BA PROTEIN"/>
    <property type="match status" value="1"/>
</dbReference>
<dbReference type="OrthoDB" id="1896158at2759"/>
<protein>
    <recommendedName>
        <fullName evidence="3">Exocyst subunit Exo70 family protein</fullName>
    </recommendedName>
</protein>
<comment type="caution">
    <text evidence="1">The sequence shown here is derived from an EMBL/GenBank/DDBJ whole genome shotgun (WGS) entry which is preliminary data.</text>
</comment>
<gene>
    <name evidence="1" type="ORF">M569_08241</name>
</gene>
<reference evidence="1 2" key="1">
    <citation type="journal article" date="2013" name="BMC Genomics">
        <title>The miniature genome of a carnivorous plant Genlisea aurea contains a low number of genes and short non-coding sequences.</title>
        <authorList>
            <person name="Leushkin E.V."/>
            <person name="Sutormin R.A."/>
            <person name="Nabieva E.R."/>
            <person name="Penin A.A."/>
            <person name="Kondrashov A.S."/>
            <person name="Logacheva M.D."/>
        </authorList>
    </citation>
    <scope>NUCLEOTIDE SEQUENCE [LARGE SCALE GENOMIC DNA]</scope>
</reference>
<evidence type="ECO:0008006" key="3">
    <source>
        <dbReference type="Google" id="ProtNLM"/>
    </source>
</evidence>
<keyword evidence="2" id="KW-1185">Reference proteome</keyword>
<dbReference type="PANTHER" id="PTHR31110:SF2">
    <property type="entry name" value="PESTICIDAL CRYSTAL CRY8BA PROTEIN"/>
    <property type="match status" value="1"/>
</dbReference>
<dbReference type="Proteomes" id="UP000015453">
    <property type="component" value="Unassembled WGS sequence"/>
</dbReference>
<evidence type="ECO:0000313" key="1">
    <source>
        <dbReference type="EMBL" id="EPS66535.1"/>
    </source>
</evidence>